<dbReference type="SUPFAM" id="SSF51905">
    <property type="entry name" value="FAD/NAD(P)-binding domain"/>
    <property type="match status" value="1"/>
</dbReference>
<evidence type="ECO:0000259" key="4">
    <source>
        <dbReference type="Pfam" id="PF01494"/>
    </source>
</evidence>
<dbReference type="GO" id="GO:0071949">
    <property type="term" value="F:FAD binding"/>
    <property type="evidence" value="ECO:0007669"/>
    <property type="project" value="InterPro"/>
</dbReference>
<name>A0AAC9LD81_9PSEU</name>
<dbReference type="Pfam" id="PF01494">
    <property type="entry name" value="FAD_binding_3"/>
    <property type="match status" value="1"/>
</dbReference>
<accession>A0AAC9LD81</accession>
<reference evidence="6" key="1">
    <citation type="submission" date="2016-06" db="EMBL/GenBank/DDBJ databases">
        <title>Complete genome sequence of Actinoalloteichus fjordicus DSM 46855 (=ADI127-17), type strain of the new species Actinoalloteichus fjordicus.</title>
        <authorList>
            <person name="Ruckert C."/>
            <person name="Nouioui I."/>
            <person name="Willmese J."/>
            <person name="van Wezel G."/>
            <person name="Klenk H.-P."/>
            <person name="Kalinowski J."/>
            <person name="Zotchev S.B."/>
        </authorList>
    </citation>
    <scope>NUCLEOTIDE SEQUENCE [LARGE SCALE GENOMIC DNA]</scope>
    <source>
        <strain evidence="6">ADI127-7</strain>
    </source>
</reference>
<protein>
    <submittedName>
        <fullName evidence="5">FAD binding protein</fullName>
    </submittedName>
</protein>
<dbReference type="Proteomes" id="UP000185511">
    <property type="component" value="Chromosome"/>
</dbReference>
<organism evidence="5 6">
    <name type="scientific">Actinoalloteichus fjordicus</name>
    <dbReference type="NCBI Taxonomy" id="1612552"/>
    <lineage>
        <taxon>Bacteria</taxon>
        <taxon>Bacillati</taxon>
        <taxon>Actinomycetota</taxon>
        <taxon>Actinomycetes</taxon>
        <taxon>Pseudonocardiales</taxon>
        <taxon>Pseudonocardiaceae</taxon>
        <taxon>Actinoalloteichus</taxon>
    </lineage>
</organism>
<keyword evidence="6" id="KW-1185">Reference proteome</keyword>
<feature type="domain" description="FAD-binding" evidence="4">
    <location>
        <begin position="2"/>
        <end position="66"/>
    </location>
</feature>
<dbReference type="KEGG" id="acad:UA74_12385"/>
<sequence>MLADRFQDGRVLLIGDAAHAMPPVGTSGVNTGIADAHNLAWKLAAVLDGHAGGALVETYQAERRPRLPHAWLESDGPPLSTFDLIRSEFTLLTGRRNRRRTASACA</sequence>
<dbReference type="Gene3D" id="3.50.50.60">
    <property type="entry name" value="FAD/NAD(P)-binding domain"/>
    <property type="match status" value="1"/>
</dbReference>
<dbReference type="InterPro" id="IPR036188">
    <property type="entry name" value="FAD/NAD-bd_sf"/>
</dbReference>
<dbReference type="AlphaFoldDB" id="A0AAC9LD81"/>
<evidence type="ECO:0000256" key="1">
    <source>
        <dbReference type="ARBA" id="ARBA00001974"/>
    </source>
</evidence>
<dbReference type="PANTHER" id="PTHR43004:SF19">
    <property type="entry name" value="BINDING MONOOXYGENASE, PUTATIVE (JCVI)-RELATED"/>
    <property type="match status" value="1"/>
</dbReference>
<evidence type="ECO:0000256" key="3">
    <source>
        <dbReference type="ARBA" id="ARBA00022827"/>
    </source>
</evidence>
<proteinExistence type="predicted"/>
<gene>
    <name evidence="5" type="ORF">UA74_12385</name>
</gene>
<dbReference type="PRINTS" id="PR00420">
    <property type="entry name" value="RNGMNOXGNASE"/>
</dbReference>
<dbReference type="InterPro" id="IPR050641">
    <property type="entry name" value="RIFMO-like"/>
</dbReference>
<evidence type="ECO:0000313" key="5">
    <source>
        <dbReference type="EMBL" id="APU14537.1"/>
    </source>
</evidence>
<dbReference type="InterPro" id="IPR002938">
    <property type="entry name" value="FAD-bd"/>
</dbReference>
<evidence type="ECO:0000313" key="6">
    <source>
        <dbReference type="Proteomes" id="UP000185511"/>
    </source>
</evidence>
<keyword evidence="3" id="KW-0274">FAD</keyword>
<comment type="cofactor">
    <cofactor evidence="1">
        <name>FAD</name>
        <dbReference type="ChEBI" id="CHEBI:57692"/>
    </cofactor>
</comment>
<dbReference type="PANTHER" id="PTHR43004">
    <property type="entry name" value="TRK SYSTEM POTASSIUM UPTAKE PROTEIN"/>
    <property type="match status" value="1"/>
</dbReference>
<dbReference type="EMBL" id="CP016076">
    <property type="protein sequence ID" value="APU14537.1"/>
    <property type="molecule type" value="Genomic_DNA"/>
</dbReference>
<keyword evidence="2" id="KW-0285">Flavoprotein</keyword>
<evidence type="ECO:0000256" key="2">
    <source>
        <dbReference type="ARBA" id="ARBA00022630"/>
    </source>
</evidence>
<dbReference type="GO" id="GO:0016709">
    <property type="term" value="F:oxidoreductase activity, acting on paired donors, with incorporation or reduction of molecular oxygen, NAD(P)H as one donor, and incorporation of one atom of oxygen"/>
    <property type="evidence" value="ECO:0007669"/>
    <property type="project" value="UniProtKB-ARBA"/>
</dbReference>